<keyword evidence="2" id="KW-0808">Transferase</keyword>
<dbReference type="InterPro" id="IPR041698">
    <property type="entry name" value="Methyltransf_25"/>
</dbReference>
<dbReference type="SUPFAM" id="SSF53335">
    <property type="entry name" value="S-adenosyl-L-methionine-dependent methyltransferases"/>
    <property type="match status" value="1"/>
</dbReference>
<evidence type="ECO:0000259" key="1">
    <source>
        <dbReference type="Pfam" id="PF13649"/>
    </source>
</evidence>
<keyword evidence="2" id="KW-0489">Methyltransferase</keyword>
<accession>A0A250DIH2</accession>
<dbReference type="InterPro" id="IPR029063">
    <property type="entry name" value="SAM-dependent_MTases_sf"/>
</dbReference>
<dbReference type="Pfam" id="PF13649">
    <property type="entry name" value="Methyltransf_25"/>
    <property type="match status" value="1"/>
</dbReference>
<gene>
    <name evidence="2" type="ORF">CKY39_13090</name>
</gene>
<dbReference type="EMBL" id="CP023284">
    <property type="protein sequence ID" value="ATA54052.1"/>
    <property type="molecule type" value="Genomic_DNA"/>
</dbReference>
<dbReference type="GO" id="GO:0008168">
    <property type="term" value="F:methyltransferase activity"/>
    <property type="evidence" value="ECO:0007669"/>
    <property type="project" value="UniProtKB-KW"/>
</dbReference>
<dbReference type="Gene3D" id="3.40.50.150">
    <property type="entry name" value="Vaccinia Virus protein VP39"/>
    <property type="match status" value="1"/>
</dbReference>
<dbReference type="GO" id="GO:0032259">
    <property type="term" value="P:methylation"/>
    <property type="evidence" value="ECO:0007669"/>
    <property type="project" value="UniProtKB-KW"/>
</dbReference>
<dbReference type="AlphaFoldDB" id="A0A250DIH2"/>
<organism evidence="2 3">
    <name type="scientific">Variovorax boronicumulans</name>
    <dbReference type="NCBI Taxonomy" id="436515"/>
    <lineage>
        <taxon>Bacteria</taxon>
        <taxon>Pseudomonadati</taxon>
        <taxon>Pseudomonadota</taxon>
        <taxon>Betaproteobacteria</taxon>
        <taxon>Burkholderiales</taxon>
        <taxon>Comamonadaceae</taxon>
        <taxon>Variovorax</taxon>
    </lineage>
</organism>
<evidence type="ECO:0000313" key="2">
    <source>
        <dbReference type="EMBL" id="ATA54052.1"/>
    </source>
</evidence>
<dbReference type="KEGG" id="vbo:CKY39_13090"/>
<proteinExistence type="predicted"/>
<name>A0A250DIH2_9BURK</name>
<dbReference type="RefSeq" id="WP_095744751.1">
    <property type="nucleotide sequence ID" value="NZ_CP023284.1"/>
</dbReference>
<dbReference type="CDD" id="cd02440">
    <property type="entry name" value="AdoMet_MTases"/>
    <property type="match status" value="1"/>
</dbReference>
<sequence length="190" mass="20057">MKDVAIPVHASTAPSEWIVRWSHLLAPNATVLDVACGSGRHMQWFAGRGHAATGVDRAPEAIEAAGAFGRVVAADIESGPWPFAAQRFGAVVVTHYLWRPRMADIVAAVAPGGVLLYETFAAGNETVGKPSRPDFLLQPGELLGACASLQVIAYEDGFLPEPARFVQRIAAVRPGEAAAGAPPRHFLKAS</sequence>
<reference evidence="2 3" key="1">
    <citation type="submission" date="2017-09" db="EMBL/GenBank/DDBJ databases">
        <title>The diverse metabolic capabilities of V. boronicumulans make it an excellent choice for continued studies on novel biodegradation.</title>
        <authorList>
            <person name="Sun S."/>
        </authorList>
    </citation>
    <scope>NUCLEOTIDE SEQUENCE [LARGE SCALE GENOMIC DNA]</scope>
    <source>
        <strain evidence="2 3">J1</strain>
    </source>
</reference>
<protein>
    <submittedName>
        <fullName evidence="2">SAM-dependent methyltransferase</fullName>
    </submittedName>
</protein>
<feature type="domain" description="Methyltransferase" evidence="1">
    <location>
        <begin position="31"/>
        <end position="113"/>
    </location>
</feature>
<dbReference type="Proteomes" id="UP000217154">
    <property type="component" value="Chromosome"/>
</dbReference>
<evidence type="ECO:0000313" key="3">
    <source>
        <dbReference type="Proteomes" id="UP000217154"/>
    </source>
</evidence>